<comment type="caution">
    <text evidence="1">The sequence shown here is derived from an EMBL/GenBank/DDBJ whole genome shotgun (WGS) entry which is preliminary data.</text>
</comment>
<reference evidence="1" key="2">
    <citation type="journal article" date="2015" name="Genome Biol.">
        <title>Comparative genomics of Steinernema reveals deeply conserved gene regulatory networks.</title>
        <authorList>
            <person name="Dillman A.R."/>
            <person name="Macchietto M."/>
            <person name="Porter C.F."/>
            <person name="Rogers A."/>
            <person name="Williams B."/>
            <person name="Antoshechkin I."/>
            <person name="Lee M.M."/>
            <person name="Goodwin Z."/>
            <person name="Lu X."/>
            <person name="Lewis E.E."/>
            <person name="Goodrich-Blair H."/>
            <person name="Stock S.P."/>
            <person name="Adams B.J."/>
            <person name="Sternberg P.W."/>
            <person name="Mortazavi A."/>
        </authorList>
    </citation>
    <scope>NUCLEOTIDE SEQUENCE [LARGE SCALE GENOMIC DNA]</scope>
    <source>
        <strain evidence="1">ALL</strain>
    </source>
</reference>
<accession>A0A4U8V1F0</accession>
<sequence length="155" mass="17482">MNGRGESWVQFEGNSVHLCASAKVIAVCSRRCCVFACLERRQTIFACSILPVFLTTHTRRLSIFLNLPVISVTEDLHFDPCCGCRFEAANLNSFAFPAFLVKSVFLSTLTTFDCPSYRKKPANLTCNCLSWNLLISAQFQYVQRLNPSRLKTSQL</sequence>
<protein>
    <submittedName>
        <fullName evidence="1">Uncharacterized protein</fullName>
    </submittedName>
</protein>
<dbReference type="AlphaFoldDB" id="A0A4U8V1F0"/>
<evidence type="ECO:0000313" key="1">
    <source>
        <dbReference type="EMBL" id="TMS39736.1"/>
    </source>
</evidence>
<proteinExistence type="predicted"/>
<gene>
    <name evidence="1" type="ORF">L596_006217</name>
</gene>
<name>A0A4U8V1F0_STECR</name>
<organism evidence="1">
    <name type="scientific">Steinernema carpocapsae</name>
    <name type="common">Entomopathogenic nematode</name>
    <dbReference type="NCBI Taxonomy" id="34508"/>
    <lineage>
        <taxon>Eukaryota</taxon>
        <taxon>Metazoa</taxon>
        <taxon>Ecdysozoa</taxon>
        <taxon>Nematoda</taxon>
        <taxon>Chromadorea</taxon>
        <taxon>Rhabditida</taxon>
        <taxon>Tylenchina</taxon>
        <taxon>Panagrolaimomorpha</taxon>
        <taxon>Strongyloidoidea</taxon>
        <taxon>Steinernematidae</taxon>
        <taxon>Steinernema</taxon>
    </lineage>
</organism>
<reference evidence="1" key="1">
    <citation type="submission" date="2013-11" db="EMBL/GenBank/DDBJ databases">
        <authorList>
            <person name="Sternberg P."/>
            <person name="Dillman A."/>
            <person name="Macchietto M."/>
        </authorList>
    </citation>
    <scope>NUCLEOTIDE SEQUENCE</scope>
    <source>
        <strain evidence="1">ALL</strain>
    </source>
</reference>
<dbReference type="EMBL" id="AZBU02000001">
    <property type="protein sequence ID" value="TMS39736.1"/>
    <property type="molecule type" value="Genomic_DNA"/>
</dbReference>
<reference evidence="1" key="3">
    <citation type="journal article" date="2019" name="G3 (Bethesda)">
        <title>Hybrid Assembly of the Genome of the Entomopathogenic Nematode Steinernema carpocapsae Identifies the X-Chromosome.</title>
        <authorList>
            <person name="Serra L."/>
            <person name="Macchietto M."/>
            <person name="Macias-Munoz A."/>
            <person name="McGill C.J."/>
            <person name="Rodriguez I.M."/>
            <person name="Rodriguez B."/>
            <person name="Murad R."/>
            <person name="Mortazavi A."/>
        </authorList>
    </citation>
    <scope>NUCLEOTIDE SEQUENCE [LARGE SCALE GENOMIC DNA]</scope>
    <source>
        <strain evidence="1">ALL</strain>
    </source>
</reference>